<gene>
    <name evidence="1" type="ORF">L0661_08620</name>
</gene>
<protein>
    <submittedName>
        <fullName evidence="1">Uncharacterized protein</fullName>
    </submittedName>
</protein>
<dbReference type="EMBL" id="JAKFFV010000004">
    <property type="protein sequence ID" value="MCF2498367.1"/>
    <property type="molecule type" value="Genomic_DNA"/>
</dbReference>
<dbReference type="Proteomes" id="UP001139411">
    <property type="component" value="Unassembled WGS sequence"/>
</dbReference>
<organism evidence="1 2">
    <name type="scientific">Dyadobacter chenhuakuii</name>
    <dbReference type="NCBI Taxonomy" id="2909339"/>
    <lineage>
        <taxon>Bacteria</taxon>
        <taxon>Pseudomonadati</taxon>
        <taxon>Bacteroidota</taxon>
        <taxon>Cytophagia</taxon>
        <taxon>Cytophagales</taxon>
        <taxon>Spirosomataceae</taxon>
        <taxon>Dyadobacter</taxon>
    </lineage>
</organism>
<comment type="caution">
    <text evidence="1">The sequence shown here is derived from an EMBL/GenBank/DDBJ whole genome shotgun (WGS) entry which is preliminary data.</text>
</comment>
<name>A0A9X1TTV6_9BACT</name>
<evidence type="ECO:0000313" key="2">
    <source>
        <dbReference type="Proteomes" id="UP001139411"/>
    </source>
</evidence>
<accession>A0A9X1TTV6</accession>
<reference evidence="1" key="1">
    <citation type="submission" date="2022-01" db="EMBL/GenBank/DDBJ databases">
        <title>Novel species in genus Dyadobacter.</title>
        <authorList>
            <person name="Ma C."/>
        </authorList>
    </citation>
    <scope>NUCLEOTIDE SEQUENCE</scope>
    <source>
        <strain evidence="1">CY357</strain>
    </source>
</reference>
<proteinExistence type="predicted"/>
<evidence type="ECO:0000313" key="1">
    <source>
        <dbReference type="EMBL" id="MCF2498367.1"/>
    </source>
</evidence>
<dbReference type="AlphaFoldDB" id="A0A9X1TTV6"/>
<sequence>MSAISDMFAEGEFKLPIKLTEEEITERQAQYFSNLRKIGAEDVKLADAKVTHKEQVDPIRKENQRLYAQIEEGVEHKMVLAMEVIDEEKGTVDYVNDDGAILHTRFMTPSERQQYKIKFGRRKKELSDNQF</sequence>
<dbReference type="RefSeq" id="WP_235177502.1">
    <property type="nucleotide sequence ID" value="NZ_JAKFFV010000004.1"/>
</dbReference>